<dbReference type="Proteomes" id="UP000001357">
    <property type="component" value="Unassembled WGS sequence"/>
</dbReference>
<feature type="region of interest" description="Disordered" evidence="2">
    <location>
        <begin position="194"/>
        <end position="241"/>
    </location>
</feature>
<evidence type="ECO:0000256" key="1">
    <source>
        <dbReference type="SAM" id="Coils"/>
    </source>
</evidence>
<protein>
    <submittedName>
        <fullName evidence="3">Uncharacterized protein</fullName>
    </submittedName>
</protein>
<dbReference type="KEGG" id="mbr:MONBRDRAFT_26210"/>
<feature type="compositionally biased region" description="Basic and acidic residues" evidence="2">
    <location>
        <begin position="206"/>
        <end position="222"/>
    </location>
</feature>
<evidence type="ECO:0000313" key="3">
    <source>
        <dbReference type="EMBL" id="EDQ88475.1"/>
    </source>
</evidence>
<sequence length="241" mass="26426">MASSNGTPVKAARQTELMEEIAAEENQLAEVRQAIAQAADQIRQLRVQEESLQAKIFGLKQEASTLQERHIKTKLDSLQGAMVKQDHSLAELQAAYERALAEKLQLQEEMDTVLAHASDTPAGRSRTVDPSTRYDLASTTTVMSGRSYDPLAQATVPTVNPFKGKREQTYRVVENGTASINSLGSHLSASPYVNPDDFKVTGARPVSERPREESARFRDWRKSTSISQPPGGKSTMSNVLG</sequence>
<feature type="coiled-coil region" evidence="1">
    <location>
        <begin position="14"/>
        <end position="109"/>
    </location>
</feature>
<gene>
    <name evidence="3" type="ORF">MONBRDRAFT_26210</name>
</gene>
<dbReference type="OMA" id="KHIHETQ"/>
<feature type="compositionally biased region" description="Polar residues" evidence="2">
    <location>
        <begin position="223"/>
        <end position="241"/>
    </location>
</feature>
<proteinExistence type="predicted"/>
<dbReference type="GeneID" id="5891918"/>
<dbReference type="EMBL" id="CH991554">
    <property type="protein sequence ID" value="EDQ88475.1"/>
    <property type="molecule type" value="Genomic_DNA"/>
</dbReference>
<dbReference type="InParanoid" id="A9V1P0"/>
<accession>A9V1P0</accession>
<keyword evidence="1" id="KW-0175">Coiled coil</keyword>
<evidence type="ECO:0000256" key="2">
    <source>
        <dbReference type="SAM" id="MobiDB-lite"/>
    </source>
</evidence>
<dbReference type="RefSeq" id="XP_001746579.1">
    <property type="nucleotide sequence ID" value="XM_001746527.1"/>
</dbReference>
<dbReference type="AlphaFoldDB" id="A9V1P0"/>
<name>A9V1P0_MONBE</name>
<evidence type="ECO:0000313" key="4">
    <source>
        <dbReference type="Proteomes" id="UP000001357"/>
    </source>
</evidence>
<keyword evidence="4" id="KW-1185">Reference proteome</keyword>
<reference evidence="3 4" key="1">
    <citation type="journal article" date="2008" name="Nature">
        <title>The genome of the choanoflagellate Monosiga brevicollis and the origin of metazoans.</title>
        <authorList>
            <consortium name="JGI Sequencing"/>
            <person name="King N."/>
            <person name="Westbrook M.J."/>
            <person name="Young S.L."/>
            <person name="Kuo A."/>
            <person name="Abedin M."/>
            <person name="Chapman J."/>
            <person name="Fairclough S."/>
            <person name="Hellsten U."/>
            <person name="Isogai Y."/>
            <person name="Letunic I."/>
            <person name="Marr M."/>
            <person name="Pincus D."/>
            <person name="Putnam N."/>
            <person name="Rokas A."/>
            <person name="Wright K.J."/>
            <person name="Zuzow R."/>
            <person name="Dirks W."/>
            <person name="Good M."/>
            <person name="Goodstein D."/>
            <person name="Lemons D."/>
            <person name="Li W."/>
            <person name="Lyons J.B."/>
            <person name="Morris A."/>
            <person name="Nichols S."/>
            <person name="Richter D.J."/>
            <person name="Salamov A."/>
            <person name="Bork P."/>
            <person name="Lim W.A."/>
            <person name="Manning G."/>
            <person name="Miller W.T."/>
            <person name="McGinnis W."/>
            <person name="Shapiro H."/>
            <person name="Tjian R."/>
            <person name="Grigoriev I.V."/>
            <person name="Rokhsar D."/>
        </authorList>
    </citation>
    <scope>NUCLEOTIDE SEQUENCE [LARGE SCALE GENOMIC DNA]</scope>
    <source>
        <strain evidence="4">MX1 / ATCC 50154</strain>
    </source>
</reference>
<organism evidence="3 4">
    <name type="scientific">Monosiga brevicollis</name>
    <name type="common">Choanoflagellate</name>
    <dbReference type="NCBI Taxonomy" id="81824"/>
    <lineage>
        <taxon>Eukaryota</taxon>
        <taxon>Choanoflagellata</taxon>
        <taxon>Craspedida</taxon>
        <taxon>Salpingoecidae</taxon>
        <taxon>Monosiga</taxon>
    </lineage>
</organism>